<dbReference type="Proteomes" id="UP001432322">
    <property type="component" value="Unassembled WGS sequence"/>
</dbReference>
<gene>
    <name evidence="2" type="ORF">PFISCL1PPCAC_15166</name>
</gene>
<protein>
    <submittedName>
        <fullName evidence="2">Uncharacterized protein</fullName>
    </submittedName>
</protein>
<comment type="caution">
    <text evidence="2">The sequence shown here is derived from an EMBL/GenBank/DDBJ whole genome shotgun (WGS) entry which is preliminary data.</text>
</comment>
<evidence type="ECO:0000313" key="2">
    <source>
        <dbReference type="EMBL" id="GMT23869.1"/>
    </source>
</evidence>
<keyword evidence="1" id="KW-0472">Membrane</keyword>
<keyword evidence="1" id="KW-0812">Transmembrane</keyword>
<feature type="transmembrane region" description="Helical" evidence="1">
    <location>
        <begin position="32"/>
        <end position="52"/>
    </location>
</feature>
<dbReference type="EMBL" id="BTSY01000004">
    <property type="protein sequence ID" value="GMT23869.1"/>
    <property type="molecule type" value="Genomic_DNA"/>
</dbReference>
<sequence>LIFSVMSFILSLSFCALLLRNRQDFHFSFHLLLLQIIWCGLAKVLVRAISIVDFKERSYLFAIELMFDFGLLLFILLMALNRFFVISMRVNSFLYSNK</sequence>
<evidence type="ECO:0000313" key="3">
    <source>
        <dbReference type="Proteomes" id="UP001432322"/>
    </source>
</evidence>
<feature type="non-terminal residue" evidence="2">
    <location>
        <position position="98"/>
    </location>
</feature>
<organism evidence="2 3">
    <name type="scientific">Pristionchus fissidentatus</name>
    <dbReference type="NCBI Taxonomy" id="1538716"/>
    <lineage>
        <taxon>Eukaryota</taxon>
        <taxon>Metazoa</taxon>
        <taxon>Ecdysozoa</taxon>
        <taxon>Nematoda</taxon>
        <taxon>Chromadorea</taxon>
        <taxon>Rhabditida</taxon>
        <taxon>Rhabditina</taxon>
        <taxon>Diplogasteromorpha</taxon>
        <taxon>Diplogasteroidea</taxon>
        <taxon>Neodiplogasteridae</taxon>
        <taxon>Pristionchus</taxon>
    </lineage>
</organism>
<accession>A0AAV5VWC0</accession>
<keyword evidence="1" id="KW-1133">Transmembrane helix</keyword>
<dbReference type="AlphaFoldDB" id="A0AAV5VWC0"/>
<keyword evidence="3" id="KW-1185">Reference proteome</keyword>
<feature type="transmembrane region" description="Helical" evidence="1">
    <location>
        <begin position="59"/>
        <end position="80"/>
    </location>
</feature>
<evidence type="ECO:0000256" key="1">
    <source>
        <dbReference type="SAM" id="Phobius"/>
    </source>
</evidence>
<reference evidence="2" key="1">
    <citation type="submission" date="2023-10" db="EMBL/GenBank/DDBJ databases">
        <title>Genome assembly of Pristionchus species.</title>
        <authorList>
            <person name="Yoshida K."/>
            <person name="Sommer R.J."/>
        </authorList>
    </citation>
    <scope>NUCLEOTIDE SEQUENCE</scope>
    <source>
        <strain evidence="2">RS5133</strain>
    </source>
</reference>
<name>A0AAV5VWC0_9BILA</name>
<feature type="non-terminal residue" evidence="2">
    <location>
        <position position="1"/>
    </location>
</feature>
<proteinExistence type="predicted"/>